<dbReference type="AlphaFoldDB" id="A0A937XCS9"/>
<dbReference type="InterPro" id="IPR025943">
    <property type="entry name" value="Sigma_54_int_dom_ATP-bd_2"/>
</dbReference>
<feature type="compositionally biased region" description="Basic residues" evidence="7">
    <location>
        <begin position="448"/>
        <end position="462"/>
    </location>
</feature>
<feature type="domain" description="Response regulatory" evidence="9">
    <location>
        <begin position="5"/>
        <end position="119"/>
    </location>
</feature>
<dbReference type="SUPFAM" id="SSF52540">
    <property type="entry name" value="P-loop containing nucleoside triphosphate hydrolases"/>
    <property type="match status" value="1"/>
</dbReference>
<dbReference type="PROSITE" id="PS50110">
    <property type="entry name" value="RESPONSE_REGULATORY"/>
    <property type="match status" value="1"/>
</dbReference>
<comment type="caution">
    <text evidence="10">The sequence shown here is derived from an EMBL/GenBank/DDBJ whole genome shotgun (WGS) entry which is preliminary data.</text>
</comment>
<dbReference type="Pfam" id="PF25601">
    <property type="entry name" value="AAA_lid_14"/>
    <property type="match status" value="1"/>
</dbReference>
<evidence type="ECO:0000256" key="4">
    <source>
        <dbReference type="ARBA" id="ARBA00023125"/>
    </source>
</evidence>
<dbReference type="InterPro" id="IPR058031">
    <property type="entry name" value="AAA_lid_NorR"/>
</dbReference>
<dbReference type="Pfam" id="PF00072">
    <property type="entry name" value="Response_reg"/>
    <property type="match status" value="1"/>
</dbReference>
<evidence type="ECO:0000313" key="11">
    <source>
        <dbReference type="Proteomes" id="UP000779900"/>
    </source>
</evidence>
<evidence type="ECO:0000259" key="9">
    <source>
        <dbReference type="PROSITE" id="PS50110"/>
    </source>
</evidence>
<dbReference type="GO" id="GO:0043565">
    <property type="term" value="F:sequence-specific DNA binding"/>
    <property type="evidence" value="ECO:0007669"/>
    <property type="project" value="InterPro"/>
</dbReference>
<dbReference type="Gene3D" id="3.40.50.300">
    <property type="entry name" value="P-loop containing nucleotide triphosphate hydrolases"/>
    <property type="match status" value="1"/>
</dbReference>
<keyword evidence="6" id="KW-0597">Phosphoprotein</keyword>
<dbReference type="InterPro" id="IPR009057">
    <property type="entry name" value="Homeodomain-like_sf"/>
</dbReference>
<dbReference type="PROSITE" id="PS00675">
    <property type="entry name" value="SIGMA54_INTERACT_1"/>
    <property type="match status" value="1"/>
</dbReference>
<dbReference type="InterPro" id="IPR001789">
    <property type="entry name" value="Sig_transdc_resp-reg_receiver"/>
</dbReference>
<dbReference type="InterPro" id="IPR011006">
    <property type="entry name" value="CheY-like_superfamily"/>
</dbReference>
<evidence type="ECO:0000259" key="8">
    <source>
        <dbReference type="PROSITE" id="PS50045"/>
    </source>
</evidence>
<dbReference type="FunFam" id="3.40.50.300:FF:000006">
    <property type="entry name" value="DNA-binding transcriptional regulator NtrC"/>
    <property type="match status" value="1"/>
</dbReference>
<evidence type="ECO:0000256" key="6">
    <source>
        <dbReference type="PROSITE-ProRule" id="PRU00169"/>
    </source>
</evidence>
<dbReference type="Pfam" id="PF02954">
    <property type="entry name" value="HTH_8"/>
    <property type="match status" value="1"/>
</dbReference>
<evidence type="ECO:0000256" key="7">
    <source>
        <dbReference type="SAM" id="MobiDB-lite"/>
    </source>
</evidence>
<dbReference type="Pfam" id="PF00158">
    <property type="entry name" value="Sigma54_activat"/>
    <property type="match status" value="1"/>
</dbReference>
<evidence type="ECO:0000256" key="5">
    <source>
        <dbReference type="ARBA" id="ARBA00023163"/>
    </source>
</evidence>
<evidence type="ECO:0000256" key="2">
    <source>
        <dbReference type="ARBA" id="ARBA00022840"/>
    </source>
</evidence>
<keyword evidence="3" id="KW-0805">Transcription regulation</keyword>
<evidence type="ECO:0000313" key="10">
    <source>
        <dbReference type="EMBL" id="MBM3331310.1"/>
    </source>
</evidence>
<dbReference type="InterPro" id="IPR002197">
    <property type="entry name" value="HTH_Fis"/>
</dbReference>
<dbReference type="Gene3D" id="1.10.8.60">
    <property type="match status" value="1"/>
</dbReference>
<feature type="modified residue" description="4-aspartylphosphate" evidence="6">
    <location>
        <position position="54"/>
    </location>
</feature>
<reference evidence="10" key="1">
    <citation type="submission" date="2019-03" db="EMBL/GenBank/DDBJ databases">
        <title>Lake Tanganyika Metagenome-Assembled Genomes (MAGs).</title>
        <authorList>
            <person name="Tran P."/>
        </authorList>
    </citation>
    <scope>NUCLEOTIDE SEQUENCE</scope>
    <source>
        <strain evidence="10">K_DeepCast_150m_m2_040</strain>
    </source>
</reference>
<dbReference type="PANTHER" id="PTHR32071">
    <property type="entry name" value="TRANSCRIPTIONAL REGULATORY PROTEIN"/>
    <property type="match status" value="1"/>
</dbReference>
<dbReference type="InterPro" id="IPR002078">
    <property type="entry name" value="Sigma_54_int"/>
</dbReference>
<dbReference type="InterPro" id="IPR027417">
    <property type="entry name" value="P-loop_NTPase"/>
</dbReference>
<dbReference type="CDD" id="cd00009">
    <property type="entry name" value="AAA"/>
    <property type="match status" value="1"/>
</dbReference>
<sequence length="470" mass="52739">MVRRRVLVIEDEELKRLTVVDALTDAGYEVRGTGDGTEGFQLLRDEFWDVALVDMKLPGMDGMTILAQARQVRPETSIVMMTAYGSVQTAVEAMRGGAYDFLTKPFTTDELLVKIERLFEYRAKSSENAALRQALDSEYKLHSMVGRSRSMRRLFEQICVVADSDANVLVVGETGTGKELVAETIHYSSPRRQGPLVKVSCVTLRESLIESELFGHEEGAFSGAIRARPGRFELAAGGTLFLDEVDDVPLSVQPKLLRVLQSREFERVGGEKMLRADVRVVAATKQDIPQLVAQGRFREDLYYRLNTVTLRMPPLRERKDEISVLVEHFVRKHDRLEGREFSSAALDVLCRYSWPGNIRELEHVVEAALVMTKDQVLEPPHLPHDFLETVSIRSGTLKVALRDELAGIERQTIVKALAASDGNISRAAMHLHLARGTLRDRMKKLGIRAARGHKPQATRSKPRTPEDPQS</sequence>
<dbReference type="PROSITE" id="PS00688">
    <property type="entry name" value="SIGMA54_INTERACT_3"/>
    <property type="match status" value="1"/>
</dbReference>
<evidence type="ECO:0000256" key="1">
    <source>
        <dbReference type="ARBA" id="ARBA00022741"/>
    </source>
</evidence>
<feature type="region of interest" description="Disordered" evidence="7">
    <location>
        <begin position="448"/>
        <end position="470"/>
    </location>
</feature>
<dbReference type="InterPro" id="IPR003593">
    <property type="entry name" value="AAA+_ATPase"/>
</dbReference>
<dbReference type="SUPFAM" id="SSF52172">
    <property type="entry name" value="CheY-like"/>
    <property type="match status" value="1"/>
</dbReference>
<protein>
    <submittedName>
        <fullName evidence="10">Sigma-54-dependent Fis family transcriptional regulator</fullName>
    </submittedName>
</protein>
<organism evidence="10 11">
    <name type="scientific">candidate division WOR-3 bacterium</name>
    <dbReference type="NCBI Taxonomy" id="2052148"/>
    <lineage>
        <taxon>Bacteria</taxon>
        <taxon>Bacteria division WOR-3</taxon>
    </lineage>
</organism>
<dbReference type="GO" id="GO:0006355">
    <property type="term" value="P:regulation of DNA-templated transcription"/>
    <property type="evidence" value="ECO:0007669"/>
    <property type="project" value="InterPro"/>
</dbReference>
<dbReference type="Gene3D" id="3.40.50.2300">
    <property type="match status" value="1"/>
</dbReference>
<dbReference type="Gene3D" id="1.10.10.60">
    <property type="entry name" value="Homeodomain-like"/>
    <property type="match status" value="1"/>
</dbReference>
<dbReference type="SUPFAM" id="SSF46689">
    <property type="entry name" value="Homeodomain-like"/>
    <property type="match status" value="1"/>
</dbReference>
<dbReference type="Proteomes" id="UP000779900">
    <property type="component" value="Unassembled WGS sequence"/>
</dbReference>
<keyword evidence="2" id="KW-0067">ATP-binding</keyword>
<dbReference type="PANTHER" id="PTHR32071:SF57">
    <property type="entry name" value="C4-DICARBOXYLATE TRANSPORT TRANSCRIPTIONAL REGULATORY PROTEIN DCTD"/>
    <property type="match status" value="1"/>
</dbReference>
<dbReference type="SMART" id="SM00448">
    <property type="entry name" value="REC"/>
    <property type="match status" value="1"/>
</dbReference>
<dbReference type="GO" id="GO:0000160">
    <property type="term" value="P:phosphorelay signal transduction system"/>
    <property type="evidence" value="ECO:0007669"/>
    <property type="project" value="InterPro"/>
</dbReference>
<accession>A0A937XCS9</accession>
<dbReference type="SMART" id="SM00382">
    <property type="entry name" value="AAA"/>
    <property type="match status" value="1"/>
</dbReference>
<dbReference type="InterPro" id="IPR025662">
    <property type="entry name" value="Sigma_54_int_dom_ATP-bd_1"/>
</dbReference>
<keyword evidence="4" id="KW-0238">DNA-binding</keyword>
<gene>
    <name evidence="10" type="ORF">FJY68_05575</name>
</gene>
<keyword evidence="5" id="KW-0804">Transcription</keyword>
<dbReference type="PROSITE" id="PS00676">
    <property type="entry name" value="SIGMA54_INTERACT_2"/>
    <property type="match status" value="1"/>
</dbReference>
<dbReference type="InterPro" id="IPR025944">
    <property type="entry name" value="Sigma_54_int_dom_CS"/>
</dbReference>
<feature type="domain" description="Sigma-54 factor interaction" evidence="8">
    <location>
        <begin position="144"/>
        <end position="370"/>
    </location>
</feature>
<dbReference type="PROSITE" id="PS50045">
    <property type="entry name" value="SIGMA54_INTERACT_4"/>
    <property type="match status" value="1"/>
</dbReference>
<keyword evidence="1" id="KW-0547">Nucleotide-binding</keyword>
<evidence type="ECO:0000256" key="3">
    <source>
        <dbReference type="ARBA" id="ARBA00023015"/>
    </source>
</evidence>
<name>A0A937XCS9_UNCW3</name>
<proteinExistence type="predicted"/>
<dbReference type="GO" id="GO:0005524">
    <property type="term" value="F:ATP binding"/>
    <property type="evidence" value="ECO:0007669"/>
    <property type="project" value="UniProtKB-KW"/>
</dbReference>
<dbReference type="PRINTS" id="PR01590">
    <property type="entry name" value="HTHFIS"/>
</dbReference>
<dbReference type="EMBL" id="VGIR01000025">
    <property type="protein sequence ID" value="MBM3331310.1"/>
    <property type="molecule type" value="Genomic_DNA"/>
</dbReference>